<accession>A0ABN6VMV4</accession>
<dbReference type="EMBL" id="AP027151">
    <property type="protein sequence ID" value="BDV41455.1"/>
    <property type="molecule type" value="Genomic_DNA"/>
</dbReference>
<dbReference type="Gene3D" id="2.60.40.4070">
    <property type="match status" value="1"/>
</dbReference>
<name>A0ABN6VMV4_9BACT</name>
<sequence length="220" mass="22855">MITGITNTTTTTTSAADAMKQSTGLNSNDFLQLFITQLQNQDPLNPQDSSQFITQLAQLTQVEQSYNTNTNLQNLQTALNGSNSLSAVSFIGKQATVQSDEVGLTSGTAASLGYRLPADAAKVLIDIKDSAGNTVRTLTLGQTATGDGTVIWDGKDAAGNQLPSGTYTYSVAGINSNNEEFSGTALLTGTVSKVNLEGQEPVLTIGGIDVSLSNLLSVKG</sequence>
<dbReference type="Pfam" id="PF13860">
    <property type="entry name" value="FlgD_ig"/>
    <property type="match status" value="1"/>
</dbReference>
<dbReference type="Pfam" id="PF03963">
    <property type="entry name" value="FlgD"/>
    <property type="match status" value="1"/>
</dbReference>
<evidence type="ECO:0000256" key="2">
    <source>
        <dbReference type="ARBA" id="ARBA00016013"/>
    </source>
</evidence>
<keyword evidence="9" id="KW-1185">Reference proteome</keyword>
<dbReference type="RefSeq" id="WP_282001441.1">
    <property type="nucleotide sequence ID" value="NZ_AP027151.1"/>
</dbReference>
<organism evidence="8 9">
    <name type="scientific">Geotalea uraniireducens</name>
    <dbReference type="NCBI Taxonomy" id="351604"/>
    <lineage>
        <taxon>Bacteria</taxon>
        <taxon>Pseudomonadati</taxon>
        <taxon>Thermodesulfobacteriota</taxon>
        <taxon>Desulfuromonadia</taxon>
        <taxon>Geobacterales</taxon>
        <taxon>Geobacteraceae</taxon>
        <taxon>Geotalea</taxon>
    </lineage>
</organism>
<gene>
    <name evidence="8" type="primary">flgD</name>
    <name evidence="8" type="ORF">GURASL_03780</name>
</gene>
<comment type="similarity">
    <text evidence="1 5">Belongs to the FlgD family.</text>
</comment>
<feature type="domain" description="FlgD Tudor-like" evidence="7">
    <location>
        <begin position="82"/>
        <end position="214"/>
    </location>
</feature>
<evidence type="ECO:0000256" key="5">
    <source>
        <dbReference type="RuleBase" id="RU362076"/>
    </source>
</evidence>
<evidence type="ECO:0000256" key="3">
    <source>
        <dbReference type="ARBA" id="ARBA00022795"/>
    </source>
</evidence>
<feature type="domain" description="FlgD/Vpr Ig-like" evidence="6">
    <location>
        <begin position="100"/>
        <end position="175"/>
    </location>
</feature>
<comment type="function">
    <text evidence="4 5">Required for flagellar hook formation. May act as a scaffolding protein.</text>
</comment>
<evidence type="ECO:0000259" key="6">
    <source>
        <dbReference type="Pfam" id="PF13860"/>
    </source>
</evidence>
<reference evidence="8 9" key="1">
    <citation type="submission" date="2022-12" db="EMBL/GenBank/DDBJ databases">
        <title>Polyphasic characterization of Geotalea uranireducens NIT-SL11 newly isolated from a complex of sewage sludge and microbially reduced graphene oxide.</title>
        <authorList>
            <person name="Xie L."/>
            <person name="Yoshida N."/>
            <person name="Meng L."/>
        </authorList>
    </citation>
    <scope>NUCLEOTIDE SEQUENCE [LARGE SCALE GENOMIC DNA]</scope>
    <source>
        <strain evidence="8 9">NIT-SL11</strain>
    </source>
</reference>
<dbReference type="Pfam" id="PF13861">
    <property type="entry name" value="FLgD_tudor"/>
    <property type="match status" value="1"/>
</dbReference>
<evidence type="ECO:0000259" key="7">
    <source>
        <dbReference type="Pfam" id="PF13861"/>
    </source>
</evidence>
<evidence type="ECO:0000313" key="9">
    <source>
        <dbReference type="Proteomes" id="UP001317705"/>
    </source>
</evidence>
<proteinExistence type="inferred from homology"/>
<dbReference type="InterPro" id="IPR025963">
    <property type="entry name" value="FLgD_Tudor"/>
</dbReference>
<evidence type="ECO:0000313" key="8">
    <source>
        <dbReference type="EMBL" id="BDV41455.1"/>
    </source>
</evidence>
<evidence type="ECO:0000256" key="1">
    <source>
        <dbReference type="ARBA" id="ARBA00010577"/>
    </source>
</evidence>
<dbReference type="InterPro" id="IPR025965">
    <property type="entry name" value="FlgD/Vpr_Ig-like"/>
</dbReference>
<protein>
    <recommendedName>
        <fullName evidence="2 5">Basal-body rod modification protein FlgD</fullName>
    </recommendedName>
</protein>
<dbReference type="Gene3D" id="2.30.30.910">
    <property type="match status" value="1"/>
</dbReference>
<dbReference type="InterPro" id="IPR005648">
    <property type="entry name" value="FlgD"/>
</dbReference>
<dbReference type="Proteomes" id="UP001317705">
    <property type="component" value="Chromosome"/>
</dbReference>
<evidence type="ECO:0000256" key="4">
    <source>
        <dbReference type="ARBA" id="ARBA00024746"/>
    </source>
</evidence>
<keyword evidence="3 5" id="KW-1005">Bacterial flagellum biogenesis</keyword>